<comment type="caution">
    <text evidence="3">The sequence shown here is derived from an EMBL/GenBank/DDBJ whole genome shotgun (WGS) entry which is preliminary data.</text>
</comment>
<evidence type="ECO:0000259" key="2">
    <source>
        <dbReference type="Pfam" id="PF00248"/>
    </source>
</evidence>
<dbReference type="Pfam" id="PF00248">
    <property type="entry name" value="Aldo_ket_red"/>
    <property type="match status" value="1"/>
</dbReference>
<gene>
    <name evidence="3" type="ORF">GJ744_002981</name>
</gene>
<accession>A0A8H7ABB1</accession>
<dbReference type="InterPro" id="IPR036812">
    <property type="entry name" value="NAD(P)_OxRdtase_dom_sf"/>
</dbReference>
<organism evidence="3 4">
    <name type="scientific">Endocarpon pusillum</name>
    <dbReference type="NCBI Taxonomy" id="364733"/>
    <lineage>
        <taxon>Eukaryota</taxon>
        <taxon>Fungi</taxon>
        <taxon>Dikarya</taxon>
        <taxon>Ascomycota</taxon>
        <taxon>Pezizomycotina</taxon>
        <taxon>Eurotiomycetes</taxon>
        <taxon>Chaetothyriomycetidae</taxon>
        <taxon>Verrucariales</taxon>
        <taxon>Verrucariaceae</taxon>
        <taxon>Endocarpon</taxon>
    </lineage>
</organism>
<dbReference type="GO" id="GO:0005737">
    <property type="term" value="C:cytoplasm"/>
    <property type="evidence" value="ECO:0007669"/>
    <property type="project" value="TreeGrafter"/>
</dbReference>
<keyword evidence="1" id="KW-0560">Oxidoreductase</keyword>
<evidence type="ECO:0000256" key="1">
    <source>
        <dbReference type="ARBA" id="ARBA00023002"/>
    </source>
</evidence>
<dbReference type="Proteomes" id="UP000606974">
    <property type="component" value="Unassembled WGS sequence"/>
</dbReference>
<dbReference type="OrthoDB" id="37537at2759"/>
<keyword evidence="4" id="KW-1185">Reference proteome</keyword>
<protein>
    <recommendedName>
        <fullName evidence="2">NADP-dependent oxidoreductase domain-containing protein</fullName>
    </recommendedName>
</protein>
<dbReference type="InterPro" id="IPR050791">
    <property type="entry name" value="Aldo-Keto_reductase"/>
</dbReference>
<dbReference type="PANTHER" id="PTHR43625">
    <property type="entry name" value="AFLATOXIN B1 ALDEHYDE REDUCTASE"/>
    <property type="match status" value="1"/>
</dbReference>
<sequence length="354" mass="39239">MSSAPALSLPTRQLGKDGPQVTALGIGLMGLSAFYGSTESDETRLKFLDYVYASGQRFWDTADMYGDNEDLLGRWFQTRGKRDEIFLATKFASYTAPDGTRTIRNEPSYIREACDRSLSRLGTDHIDLYYCHRVDPKQPIETTVETMAELKKAGKISYLGLSEVSAETLRRACKVHHIAAVQIEYSPFTMDIEDPKIGLLEACRELGVATVAYSPLGRGFLTGRYRSPDDFEEGDFRRFAPRFSPENFAKNLELVDAIAQLAEKKSCTSGQLVLAFLMAQGADIIPIPGTTKYKNYDENMASLKIDVSDEENREIRKAIENATVLGGRYPPGFAAMLFADTAPLEEGKGKSGNL</sequence>
<dbReference type="AlphaFoldDB" id="A0A8H7ABB1"/>
<dbReference type="Gene3D" id="3.20.20.100">
    <property type="entry name" value="NADP-dependent oxidoreductase domain"/>
    <property type="match status" value="1"/>
</dbReference>
<dbReference type="SUPFAM" id="SSF51430">
    <property type="entry name" value="NAD(P)-linked oxidoreductase"/>
    <property type="match status" value="1"/>
</dbReference>
<dbReference type="GO" id="GO:0016491">
    <property type="term" value="F:oxidoreductase activity"/>
    <property type="evidence" value="ECO:0007669"/>
    <property type="project" value="UniProtKB-KW"/>
</dbReference>
<feature type="domain" description="NADP-dependent oxidoreductase" evidence="2">
    <location>
        <begin position="24"/>
        <end position="319"/>
    </location>
</feature>
<dbReference type="InterPro" id="IPR023210">
    <property type="entry name" value="NADP_OxRdtase_dom"/>
</dbReference>
<proteinExistence type="predicted"/>
<dbReference type="PANTHER" id="PTHR43625:SF40">
    <property type="entry name" value="ALDO-KETO REDUCTASE YAKC [NADP(+)]"/>
    <property type="match status" value="1"/>
</dbReference>
<evidence type="ECO:0000313" key="4">
    <source>
        <dbReference type="Proteomes" id="UP000606974"/>
    </source>
</evidence>
<evidence type="ECO:0000313" key="3">
    <source>
        <dbReference type="EMBL" id="KAF7503956.1"/>
    </source>
</evidence>
<dbReference type="EMBL" id="JAACFV010000155">
    <property type="protein sequence ID" value="KAF7503956.1"/>
    <property type="molecule type" value="Genomic_DNA"/>
</dbReference>
<reference evidence="3" key="1">
    <citation type="submission" date="2020-02" db="EMBL/GenBank/DDBJ databases">
        <authorList>
            <person name="Palmer J.M."/>
        </authorList>
    </citation>
    <scope>NUCLEOTIDE SEQUENCE</scope>
    <source>
        <strain evidence="3">EPUS1.4</strain>
        <tissue evidence="3">Thallus</tissue>
    </source>
</reference>
<name>A0A8H7ABB1_9EURO</name>